<gene>
    <name evidence="1" type="ORF">FDG2_1294</name>
</gene>
<name>A0A1C3NVB2_9ACTN</name>
<proteinExistence type="predicted"/>
<dbReference type="EMBL" id="FLUV01000541">
    <property type="protein sequence ID" value="SBW19376.1"/>
    <property type="molecule type" value="Genomic_DNA"/>
</dbReference>
<accession>A0A1C3NVB2</accession>
<evidence type="ECO:0000313" key="1">
    <source>
        <dbReference type="EMBL" id="SBW19376.1"/>
    </source>
</evidence>
<evidence type="ECO:0000313" key="2">
    <source>
        <dbReference type="Proteomes" id="UP000199013"/>
    </source>
</evidence>
<keyword evidence="2" id="KW-1185">Reference proteome</keyword>
<organism evidence="1 2">
    <name type="scientific">Candidatus Protofrankia californiensis</name>
    <dbReference type="NCBI Taxonomy" id="1839754"/>
    <lineage>
        <taxon>Bacteria</taxon>
        <taxon>Bacillati</taxon>
        <taxon>Actinomycetota</taxon>
        <taxon>Actinomycetes</taxon>
        <taxon>Frankiales</taxon>
        <taxon>Frankiaceae</taxon>
        <taxon>Protofrankia</taxon>
    </lineage>
</organism>
<dbReference type="AlphaFoldDB" id="A0A1C3NVB2"/>
<protein>
    <submittedName>
        <fullName evidence="1">Uncharacterized protein</fullName>
    </submittedName>
</protein>
<reference evidence="2" key="1">
    <citation type="submission" date="2016-02" db="EMBL/GenBank/DDBJ databases">
        <authorList>
            <person name="Wibberg D."/>
        </authorList>
    </citation>
    <scope>NUCLEOTIDE SEQUENCE [LARGE SCALE GENOMIC DNA]</scope>
</reference>
<sequence length="60" mass="6259">MGVPKGPLCLRLYLSTCGSTCGAAGASGRPRDATSLLPVTLEGQRHRDHALFALPEAQLP</sequence>
<dbReference type="Proteomes" id="UP000199013">
    <property type="component" value="Unassembled WGS sequence"/>
</dbReference>